<name>A0A931PTG6_FIMGI</name>
<dbReference type="AlphaFoldDB" id="A0A931PTG6"/>
<dbReference type="PROSITE" id="PS50890">
    <property type="entry name" value="PUA"/>
    <property type="match status" value="1"/>
</dbReference>
<evidence type="ECO:0008006" key="3">
    <source>
        <dbReference type="Google" id="ProtNLM"/>
    </source>
</evidence>
<organism evidence="1 2">
    <name type="scientific">Fimbriimonas ginsengisoli</name>
    <dbReference type="NCBI Taxonomy" id="1005039"/>
    <lineage>
        <taxon>Bacteria</taxon>
        <taxon>Bacillati</taxon>
        <taxon>Armatimonadota</taxon>
        <taxon>Fimbriimonadia</taxon>
        <taxon>Fimbriimonadales</taxon>
        <taxon>Fimbriimonadaceae</taxon>
        <taxon>Fimbriimonas</taxon>
    </lineage>
</organism>
<proteinExistence type="predicted"/>
<accession>A0A931PTG6</accession>
<dbReference type="EMBL" id="JACOSL010000028">
    <property type="protein sequence ID" value="MBI1756344.1"/>
    <property type="molecule type" value="Genomic_DNA"/>
</dbReference>
<evidence type="ECO:0000313" key="1">
    <source>
        <dbReference type="EMBL" id="MBI1756344.1"/>
    </source>
</evidence>
<gene>
    <name evidence="1" type="ORF">HYR64_04465</name>
</gene>
<dbReference type="Proteomes" id="UP000727962">
    <property type="component" value="Unassembled WGS sequence"/>
</dbReference>
<reference evidence="1" key="1">
    <citation type="submission" date="2020-07" db="EMBL/GenBank/DDBJ databases">
        <title>Huge and variable diversity of episymbiotic CPR bacteria and DPANN archaea in groundwater ecosystems.</title>
        <authorList>
            <person name="He C.Y."/>
            <person name="Keren R."/>
            <person name="Whittaker M."/>
            <person name="Farag I.F."/>
            <person name="Doudna J."/>
            <person name="Cate J.H.D."/>
            <person name="Banfield J.F."/>
        </authorList>
    </citation>
    <scope>NUCLEOTIDE SEQUENCE</scope>
    <source>
        <strain evidence="1">NC_groundwater_17_Pr7_B-0.1um_64_12</strain>
    </source>
</reference>
<comment type="caution">
    <text evidence="1">The sequence shown here is derived from an EMBL/GenBank/DDBJ whole genome shotgun (WGS) entry which is preliminary data.</text>
</comment>
<evidence type="ECO:0000313" key="2">
    <source>
        <dbReference type="Proteomes" id="UP000727962"/>
    </source>
</evidence>
<protein>
    <recommendedName>
        <fullName evidence="3">Type 4 fimbrial biogenesis protein PilX N-terminal domain-containing protein</fullName>
    </recommendedName>
</protein>
<sequence length="550" mass="57282">MLRNRAFVSVVMLLALVVLATLCIGVAGFSAAAMRRVKSDRDEAITVQAAQGGLELTVARAFSDLAANKGVLKSKEYNLTDVLGPIATGCTASSTIQPQSDTSYAWVTSTVTYSTFTKSFRTLIHARNVSIWNNAIFAGAGASGQSINGNVDIRGSVHMLGDGEPYTDAAGIGAYFAGDTFTDTNGNGVWDPGEPYADLLGVGHYVGPDPYNDLNGNGVYDPPLTQTSLDDTMSGAAYIGNNYYGIPSSLSSVIPAAPKVNGVETLGTEVRAKHGQISINGSATIGASSPVNAGADKATVDGMYVNDGYTGNQGSAHVYSDNGTTNGYDVGNLGITYPVIYGVGAPVYTDTGGGSWTTQDTYLQTKSLVCPKLTITSTTTAFAYGPDLNGNLITFTPAGSHGIPAALLTITGIVKFAGDLQIGSKDSITFAGNGTLYSTGNINIDGDFTPASGLVFPTTTTVGFISRKNINLATGNGSSQLTLCGAFYAQGKIVSAKQNKIAGTFVGDYYDMGNNVPSIYQVPSLVNNMPPAMPGDKGFYMLKVQTWRER</sequence>